<dbReference type="AlphaFoldDB" id="A0A1Z4JCJ4"/>
<dbReference type="EMBL" id="AP018203">
    <property type="protein sequence ID" value="BAY54514.1"/>
    <property type="molecule type" value="Genomic_DNA"/>
</dbReference>
<protein>
    <submittedName>
        <fullName evidence="2">Uncharacterized protein</fullName>
    </submittedName>
</protein>
<keyword evidence="1" id="KW-1133">Transmembrane helix</keyword>
<sequence length="58" mass="6112">MHIGSEATAPKRSHPVSANFVVNLVGTAIALITLILPIVVISHYAPESPQPIPTKLSN</sequence>
<keyword evidence="1" id="KW-0472">Membrane</keyword>
<evidence type="ECO:0000256" key="1">
    <source>
        <dbReference type="SAM" id="Phobius"/>
    </source>
</evidence>
<keyword evidence="3" id="KW-1185">Reference proteome</keyword>
<name>A0A1Z4JCJ4_LEPBY</name>
<evidence type="ECO:0000313" key="3">
    <source>
        <dbReference type="Proteomes" id="UP000217895"/>
    </source>
</evidence>
<reference evidence="2 3" key="1">
    <citation type="submission" date="2017-06" db="EMBL/GenBank/DDBJ databases">
        <title>Genome sequencing of cyanobaciteial culture collection at National Institute for Environmental Studies (NIES).</title>
        <authorList>
            <person name="Hirose Y."/>
            <person name="Shimura Y."/>
            <person name="Fujisawa T."/>
            <person name="Nakamura Y."/>
            <person name="Kawachi M."/>
        </authorList>
    </citation>
    <scope>NUCLEOTIDE SEQUENCE [LARGE SCALE GENOMIC DNA]</scope>
    <source>
        <strain evidence="2 3">NIES-2135</strain>
    </source>
</reference>
<accession>A0A1Z4JCJ4</accession>
<evidence type="ECO:0000313" key="2">
    <source>
        <dbReference type="EMBL" id="BAY54514.1"/>
    </source>
</evidence>
<gene>
    <name evidence="2" type="ORF">NIES2135_13310</name>
</gene>
<dbReference type="Proteomes" id="UP000217895">
    <property type="component" value="Chromosome"/>
</dbReference>
<keyword evidence="1" id="KW-0812">Transmembrane</keyword>
<proteinExistence type="predicted"/>
<organism evidence="2 3">
    <name type="scientific">Leptolyngbya boryana NIES-2135</name>
    <dbReference type="NCBI Taxonomy" id="1973484"/>
    <lineage>
        <taxon>Bacteria</taxon>
        <taxon>Bacillati</taxon>
        <taxon>Cyanobacteriota</taxon>
        <taxon>Cyanophyceae</taxon>
        <taxon>Leptolyngbyales</taxon>
        <taxon>Leptolyngbyaceae</taxon>
        <taxon>Leptolyngbya group</taxon>
        <taxon>Leptolyngbya</taxon>
    </lineage>
</organism>
<feature type="transmembrane region" description="Helical" evidence="1">
    <location>
        <begin position="20"/>
        <end position="45"/>
    </location>
</feature>